<dbReference type="GO" id="GO:0003987">
    <property type="term" value="F:acetate-CoA ligase activity"/>
    <property type="evidence" value="ECO:0007669"/>
    <property type="project" value="UniProtKB-EC"/>
</dbReference>
<sequence length="648" mass="72627">MSEKRGTGLIPPQVKAFMDWAVRDPEGFWEEAARKAAHDIHWFKKWEQVFTWDYPTFRWYSGGMTNICYNCVDYKIKRGLAGRAAIIAESGETGETRTVTYGQLYSLVKQYAAALRGLGVKKGDRVAIYMPTSVESVTAMLACARIGAIHVAIFAGFSAGAVADRLQIAGARYLLTQDEGSRRGKPVELKKIIDEALEKCPPDQIQKVVLLQKNRGKTPPMQAGRDIFWDEFLALGEGQSTDVEPVESNEPLFLLPTSGTTAKPKVTVQKHGGYQMYIYSMGKWIYDLQENDVWFCTSDIGWIVGHSYNVYGPLLAGATTVLYEGTPDYPRPDMWWDVVDRNRVTAMWLSPTGVRGLMKLGIEQPRKHDLRSVQRIFCAGEVLNPPAWEWLQVQVFENRIPVMDHMWQTETSGPIFANPYGLGMIPIKPGSAGIPVPGVIAEVVDDKEGKPVAPGEKGIVIVKRPFPGLTSTLWNDPETYRREYWERFPFTEGVYYCGDAASMDEDGYIFFAGRSDEVIKIAAHRIGTIEIENALISHPAVVEAGVSGVPDELKGEVACAFVVLRQNYQPSEELKKELINHIRKTMGAIVVMRDIEFVNTLPKTRSGKIMRRVMRTLWAGKDLGDLSTIEEEASVDEIREAIRKMREG</sequence>
<gene>
    <name evidence="9" type="ORF">GFC01_15230</name>
</gene>
<dbReference type="NCBIfam" id="NF001208">
    <property type="entry name" value="PRK00174.1"/>
    <property type="match status" value="1"/>
</dbReference>
<dbReference type="Pfam" id="PF00501">
    <property type="entry name" value="AMP-binding"/>
    <property type="match status" value="1"/>
</dbReference>
<evidence type="ECO:0000256" key="5">
    <source>
        <dbReference type="ARBA" id="ARBA00022990"/>
    </source>
</evidence>
<dbReference type="EMBL" id="WHYR01000056">
    <property type="protein sequence ID" value="MQL53591.1"/>
    <property type="molecule type" value="Genomic_DNA"/>
</dbReference>
<name>A0A6N7IUL5_9FIRM</name>
<evidence type="ECO:0000256" key="1">
    <source>
        <dbReference type="ARBA" id="ARBA00006432"/>
    </source>
</evidence>
<evidence type="ECO:0000256" key="2">
    <source>
        <dbReference type="ARBA" id="ARBA00022598"/>
    </source>
</evidence>
<evidence type="ECO:0000256" key="3">
    <source>
        <dbReference type="ARBA" id="ARBA00022741"/>
    </source>
</evidence>
<dbReference type="RefSeq" id="WP_152948055.1">
    <property type="nucleotide sequence ID" value="NZ_WHYR01000056.1"/>
</dbReference>
<dbReference type="InterPro" id="IPR042099">
    <property type="entry name" value="ANL_N_sf"/>
</dbReference>
<dbReference type="Gene3D" id="3.30.300.30">
    <property type="match status" value="1"/>
</dbReference>
<keyword evidence="2 9" id="KW-0436">Ligase</keyword>
<feature type="domain" description="AMP-binding enzyme C-terminal" evidence="7">
    <location>
        <begin position="530"/>
        <end position="608"/>
    </location>
</feature>
<evidence type="ECO:0000259" key="7">
    <source>
        <dbReference type="Pfam" id="PF13193"/>
    </source>
</evidence>
<dbReference type="Gene3D" id="3.40.50.12780">
    <property type="entry name" value="N-terminal domain of ligase-like"/>
    <property type="match status" value="1"/>
</dbReference>
<keyword evidence="3" id="KW-0547">Nucleotide-binding</keyword>
<dbReference type="GO" id="GO:0006085">
    <property type="term" value="P:acetyl-CoA biosynthetic process"/>
    <property type="evidence" value="ECO:0007669"/>
    <property type="project" value="TreeGrafter"/>
</dbReference>
<comment type="caution">
    <text evidence="9">The sequence shown here is derived from an EMBL/GenBank/DDBJ whole genome shotgun (WGS) entry which is preliminary data.</text>
</comment>
<dbReference type="EC" id="6.2.1.1" evidence="9"/>
<evidence type="ECO:0000256" key="4">
    <source>
        <dbReference type="ARBA" id="ARBA00022840"/>
    </source>
</evidence>
<dbReference type="AlphaFoldDB" id="A0A6N7IUL5"/>
<dbReference type="GO" id="GO:0005524">
    <property type="term" value="F:ATP binding"/>
    <property type="evidence" value="ECO:0007669"/>
    <property type="project" value="UniProtKB-KW"/>
</dbReference>
<evidence type="ECO:0000313" key="10">
    <source>
        <dbReference type="Proteomes" id="UP000441717"/>
    </source>
</evidence>
<proteinExistence type="inferred from homology"/>
<accession>A0A6N7IUL5</accession>
<dbReference type="Proteomes" id="UP000441717">
    <property type="component" value="Unassembled WGS sequence"/>
</dbReference>
<dbReference type="Pfam" id="PF16177">
    <property type="entry name" value="ACAS_N"/>
    <property type="match status" value="1"/>
</dbReference>
<dbReference type="SUPFAM" id="SSF56801">
    <property type="entry name" value="Acetyl-CoA synthetase-like"/>
    <property type="match status" value="1"/>
</dbReference>
<protein>
    <submittedName>
        <fullName evidence="9">Acetate--CoA ligase</fullName>
        <ecNumber evidence="9">6.2.1.1</ecNumber>
    </submittedName>
</protein>
<evidence type="ECO:0000259" key="8">
    <source>
        <dbReference type="Pfam" id="PF16177"/>
    </source>
</evidence>
<comment type="similarity">
    <text evidence="1">Belongs to the ATP-dependent AMP-binding enzyme family.</text>
</comment>
<dbReference type="InterPro" id="IPR000873">
    <property type="entry name" value="AMP-dep_synth/lig_dom"/>
</dbReference>
<feature type="domain" description="Acetyl-coenzyme A synthetase N-terminal" evidence="8">
    <location>
        <begin position="15"/>
        <end position="71"/>
    </location>
</feature>
<organism evidence="9 10">
    <name type="scientific">Desulfofundulus thermobenzoicus</name>
    <dbReference type="NCBI Taxonomy" id="29376"/>
    <lineage>
        <taxon>Bacteria</taxon>
        <taxon>Bacillati</taxon>
        <taxon>Bacillota</taxon>
        <taxon>Clostridia</taxon>
        <taxon>Eubacteriales</taxon>
        <taxon>Peptococcaceae</taxon>
        <taxon>Desulfofundulus</taxon>
    </lineage>
</organism>
<dbReference type="InterPro" id="IPR025110">
    <property type="entry name" value="AMP-bd_C"/>
</dbReference>
<keyword evidence="4" id="KW-0067">ATP-binding</keyword>
<feature type="domain" description="AMP-dependent synthetase/ligase" evidence="6">
    <location>
        <begin position="82"/>
        <end position="465"/>
    </location>
</feature>
<dbReference type="InterPro" id="IPR045851">
    <property type="entry name" value="AMP-bd_C_sf"/>
</dbReference>
<dbReference type="PANTHER" id="PTHR24095:SF232">
    <property type="entry name" value="ACETYL-COENZYME A SYNTHETASE"/>
    <property type="match status" value="1"/>
</dbReference>
<reference evidence="9 10" key="1">
    <citation type="submission" date="2019-10" db="EMBL/GenBank/DDBJ databases">
        <title>Comparative genomics of sulfur disproportionating microorganisms.</title>
        <authorList>
            <person name="Ward L.M."/>
            <person name="Bertran E."/>
            <person name="Johnston D."/>
        </authorList>
    </citation>
    <scope>NUCLEOTIDE SEQUENCE [LARGE SCALE GENOMIC DNA]</scope>
    <source>
        <strain evidence="9 10">DSM 14055</strain>
    </source>
</reference>
<dbReference type="PANTHER" id="PTHR24095">
    <property type="entry name" value="ACETYL-COENZYME A SYNTHETASE"/>
    <property type="match status" value="1"/>
</dbReference>
<dbReference type="InterPro" id="IPR032387">
    <property type="entry name" value="ACAS_N"/>
</dbReference>
<keyword evidence="10" id="KW-1185">Reference proteome</keyword>
<dbReference type="Pfam" id="PF13193">
    <property type="entry name" value="AMP-binding_C"/>
    <property type="match status" value="1"/>
</dbReference>
<keyword evidence="5" id="KW-0007">Acetylation</keyword>
<dbReference type="OrthoDB" id="9778383at2"/>
<evidence type="ECO:0000259" key="6">
    <source>
        <dbReference type="Pfam" id="PF00501"/>
    </source>
</evidence>
<evidence type="ECO:0000313" key="9">
    <source>
        <dbReference type="EMBL" id="MQL53591.1"/>
    </source>
</evidence>